<comment type="caution">
    <text evidence="2">The sequence shown here is derived from an EMBL/GenBank/DDBJ whole genome shotgun (WGS) entry which is preliminary data.</text>
</comment>
<dbReference type="Proteomes" id="UP001642484">
    <property type="component" value="Unassembled WGS sequence"/>
</dbReference>
<protein>
    <recommendedName>
        <fullName evidence="4">Glycosyltransferase</fullName>
    </recommendedName>
</protein>
<evidence type="ECO:0008006" key="4">
    <source>
        <dbReference type="Google" id="ProtNLM"/>
    </source>
</evidence>
<feature type="transmembrane region" description="Helical" evidence="1">
    <location>
        <begin position="12"/>
        <end position="39"/>
    </location>
</feature>
<organism evidence="2 3">
    <name type="scientific">Durusdinium trenchii</name>
    <dbReference type="NCBI Taxonomy" id="1381693"/>
    <lineage>
        <taxon>Eukaryota</taxon>
        <taxon>Sar</taxon>
        <taxon>Alveolata</taxon>
        <taxon>Dinophyceae</taxon>
        <taxon>Suessiales</taxon>
        <taxon>Symbiodiniaceae</taxon>
        <taxon>Durusdinium</taxon>
    </lineage>
</organism>
<keyword evidence="1" id="KW-1133">Transmembrane helix</keyword>
<evidence type="ECO:0000313" key="3">
    <source>
        <dbReference type="Proteomes" id="UP001642484"/>
    </source>
</evidence>
<gene>
    <name evidence="2" type="ORF">CCMP2556_LOCUS4279</name>
</gene>
<dbReference type="InterPro" id="IPR029044">
    <property type="entry name" value="Nucleotide-diphossugar_trans"/>
</dbReference>
<keyword evidence="1" id="KW-0812">Transmembrane</keyword>
<keyword evidence="3" id="KW-1185">Reference proteome</keyword>
<reference evidence="2 3" key="1">
    <citation type="submission" date="2024-02" db="EMBL/GenBank/DDBJ databases">
        <authorList>
            <person name="Chen Y."/>
            <person name="Shah S."/>
            <person name="Dougan E. K."/>
            <person name="Thang M."/>
            <person name="Chan C."/>
        </authorList>
    </citation>
    <scope>NUCLEOTIDE SEQUENCE [LARGE SCALE GENOMIC DNA]</scope>
</reference>
<evidence type="ECO:0000256" key="1">
    <source>
        <dbReference type="SAM" id="Phobius"/>
    </source>
</evidence>
<dbReference type="Gene3D" id="3.90.550.10">
    <property type="entry name" value="Spore Coat Polysaccharide Biosynthesis Protein SpsA, Chain A"/>
    <property type="match status" value="1"/>
</dbReference>
<accession>A0ABP0I0C2</accession>
<dbReference type="EMBL" id="CAXAMN010001747">
    <property type="protein sequence ID" value="CAK8996011.1"/>
    <property type="molecule type" value="Genomic_DNA"/>
</dbReference>
<keyword evidence="1" id="KW-0472">Membrane</keyword>
<sequence length="559" mass="65686">MSLSSQWSCQQWPFIVQAMTILVLASIALLVTMAIRFIACETSMREMRGSSRSQIALEGLPHHLAPALGHVEDAEDTNLTSKKTCLFTISAFNNYGFVKSFLKRLQKLHPDLLCLVWVVADNIQDWAPNGMKNLTSEILYDVQQQPLPWHVVTVDQLQPYLGDFSYAELAFRYDMVCFNTALKPAAFKYIFHEFGAGKVLFFDNDIWILQPVTALIDALDHYSLVLTPHSTQPFPLDGFKQDERNIMLAGQFNFGFVGMAATETTFEWLEYWNRRLRFYGFARPNEGMHFDQNWANFIVSYFPQSKYLIWRDPRYNVAYWNLHYRGVHLHMVEDQVMYDQDPVVFMHFSGMSDLLNYNIESISRHQNRFSMADFPRLRPIFEKYLEMLRAEDAMRWRHVPYGFCCFDDGTDVPQVVRNFYAEVLDPGTQSGDLALINGFKERVAFDSPFVNGDSNSKVSLLRWMWQPVHHPNKHIPSWWPEIIWQIYYQRKDLQSRYPDVLGKDSKRLFRWFQKRGIKEYHLDEERMLSFFDRASRQSKGLFVVHRLEAIALRLEAHPY</sequence>
<proteinExistence type="predicted"/>
<dbReference type="SUPFAM" id="SSF53448">
    <property type="entry name" value="Nucleotide-diphospho-sugar transferases"/>
    <property type="match status" value="1"/>
</dbReference>
<evidence type="ECO:0000313" key="2">
    <source>
        <dbReference type="EMBL" id="CAK8996011.1"/>
    </source>
</evidence>
<name>A0ABP0I0C2_9DINO</name>